<comment type="caution">
    <text evidence="1">The sequence shown here is derived from an EMBL/GenBank/DDBJ whole genome shotgun (WGS) entry which is preliminary data.</text>
</comment>
<dbReference type="EMBL" id="VUJX02000007">
    <property type="protein sequence ID" value="KAL0934486.1"/>
    <property type="molecule type" value="Genomic_DNA"/>
</dbReference>
<keyword evidence="2" id="KW-1185">Reference proteome</keyword>
<name>A0ACC3YRC3_COLTU</name>
<evidence type="ECO:0000313" key="1">
    <source>
        <dbReference type="EMBL" id="KAL0934486.1"/>
    </source>
</evidence>
<organism evidence="1 2">
    <name type="scientific">Colletotrichum truncatum</name>
    <name type="common">Anthracnose fungus</name>
    <name type="synonym">Colletotrichum capsici</name>
    <dbReference type="NCBI Taxonomy" id="5467"/>
    <lineage>
        <taxon>Eukaryota</taxon>
        <taxon>Fungi</taxon>
        <taxon>Dikarya</taxon>
        <taxon>Ascomycota</taxon>
        <taxon>Pezizomycotina</taxon>
        <taxon>Sordariomycetes</taxon>
        <taxon>Hypocreomycetidae</taxon>
        <taxon>Glomerellales</taxon>
        <taxon>Glomerellaceae</taxon>
        <taxon>Colletotrichum</taxon>
        <taxon>Colletotrichum truncatum species complex</taxon>
    </lineage>
</organism>
<evidence type="ECO:0000313" key="2">
    <source>
        <dbReference type="Proteomes" id="UP000805649"/>
    </source>
</evidence>
<sequence length="298" mass="33986">MASSGITGTGARASSMAGMWIRDEADWSGISDPKARRKIQNRHNQRVLRLRRRKGIECRKTVAPNGAQLVASSLSSAQQGHMDLDMKIIADAIRSVNILAIDSEHNRMVMRDFEAFARRCYAASAPAITFRPSLSQFNFIRALWANVEVLGLSSRQMSDDDALSPFNSLEFKQADEPASLESRLPAGLRPTNLQHSTLHHPWIDLLPIPEMRDNLFRRGLDSFDEEKLCHDMRGQVHQDPGVLVWRDPWDPTGWEITEPFVRSWGWTIVGCWDLFRSTNRWRALRGEKPLFRVPSVRK</sequence>
<reference evidence="1 2" key="1">
    <citation type="journal article" date="2020" name="Phytopathology">
        <title>Genome Sequence Resources of Colletotrichum truncatum, C. plurivorum, C. musicola, and C. sojae: Four Species Pathogenic to Soybean (Glycine max).</title>
        <authorList>
            <person name="Rogerio F."/>
            <person name="Boufleur T.R."/>
            <person name="Ciampi-Guillardi M."/>
            <person name="Sukno S.A."/>
            <person name="Thon M.R."/>
            <person name="Massola Junior N.S."/>
            <person name="Baroncelli R."/>
        </authorList>
    </citation>
    <scope>NUCLEOTIDE SEQUENCE [LARGE SCALE GENOMIC DNA]</scope>
    <source>
        <strain evidence="1 2">CMES1059</strain>
    </source>
</reference>
<gene>
    <name evidence="1" type="ORF">CTRU02_211285</name>
</gene>
<protein>
    <submittedName>
        <fullName evidence="1">Uncharacterized protein</fullName>
    </submittedName>
</protein>
<accession>A0ACC3YRC3</accession>
<proteinExistence type="predicted"/>
<dbReference type="Proteomes" id="UP000805649">
    <property type="component" value="Unassembled WGS sequence"/>
</dbReference>